<dbReference type="RefSeq" id="WP_066873933.1">
    <property type="nucleotide sequence ID" value="NZ_LNQB01000072.1"/>
</dbReference>
<evidence type="ECO:0000313" key="2">
    <source>
        <dbReference type="EMBL" id="OAP45271.1"/>
    </source>
</evidence>
<reference evidence="2 3" key="1">
    <citation type="submission" date="2015-11" db="EMBL/GenBank/DDBJ databases">
        <title>Ensifer anhuiense sp. nov., an effective nitrogen fixation bacterium with Glycine soja.</title>
        <authorList>
            <person name="Yan H."/>
            <person name="Chen W."/>
        </authorList>
    </citation>
    <scope>NUCLEOTIDE SEQUENCE [LARGE SCALE GENOMIC DNA]</scope>
    <source>
        <strain evidence="2 3">LMG 7837</strain>
    </source>
</reference>
<dbReference type="OrthoDB" id="9781189at2"/>
<dbReference type="Pfam" id="PF12706">
    <property type="entry name" value="Lactamase_B_2"/>
    <property type="match status" value="1"/>
</dbReference>
<organism evidence="2 3">
    <name type="scientific">Sinorhizobium saheli</name>
    <dbReference type="NCBI Taxonomy" id="36856"/>
    <lineage>
        <taxon>Bacteria</taxon>
        <taxon>Pseudomonadati</taxon>
        <taxon>Pseudomonadota</taxon>
        <taxon>Alphaproteobacteria</taxon>
        <taxon>Hyphomicrobiales</taxon>
        <taxon>Rhizobiaceae</taxon>
        <taxon>Sinorhizobium/Ensifer group</taxon>
        <taxon>Sinorhizobium</taxon>
    </lineage>
</organism>
<proteinExistence type="predicted"/>
<name>A0A178YD11_SINSA</name>
<dbReference type="Gene3D" id="3.60.15.10">
    <property type="entry name" value="Ribonuclease Z/Hydroxyacylglutathione hydrolase-like"/>
    <property type="match status" value="1"/>
</dbReference>
<dbReference type="InterPro" id="IPR036866">
    <property type="entry name" value="RibonucZ/Hydroxyglut_hydro"/>
</dbReference>
<dbReference type="SMART" id="SM00849">
    <property type="entry name" value="Lactamase_B"/>
    <property type="match status" value="1"/>
</dbReference>
<dbReference type="CDD" id="cd16279">
    <property type="entry name" value="metallo-hydrolase-like_MBL-fold"/>
    <property type="match status" value="1"/>
</dbReference>
<evidence type="ECO:0000313" key="3">
    <source>
        <dbReference type="Proteomes" id="UP000078507"/>
    </source>
</evidence>
<protein>
    <submittedName>
        <fullName evidence="2">Phosphoribosyl 1,2-cyclic phosphodiesterase</fullName>
    </submittedName>
</protein>
<dbReference type="SUPFAM" id="SSF56281">
    <property type="entry name" value="Metallo-hydrolase/oxidoreductase"/>
    <property type="match status" value="1"/>
</dbReference>
<dbReference type="STRING" id="36856.ATB98_25595"/>
<keyword evidence="3" id="KW-1185">Reference proteome</keyword>
<accession>A0A178YD11</accession>
<dbReference type="Proteomes" id="UP000078507">
    <property type="component" value="Unassembled WGS sequence"/>
</dbReference>
<dbReference type="PANTHER" id="PTHR42663:SF6">
    <property type="entry name" value="HYDROLASE C777.06C-RELATED"/>
    <property type="match status" value="1"/>
</dbReference>
<evidence type="ECO:0000259" key="1">
    <source>
        <dbReference type="SMART" id="SM00849"/>
    </source>
</evidence>
<comment type="caution">
    <text evidence="2">The sequence shown here is derived from an EMBL/GenBank/DDBJ whole genome shotgun (WGS) entry which is preliminary data.</text>
</comment>
<gene>
    <name evidence="2" type="ORF">ATB98_25595</name>
</gene>
<dbReference type="AlphaFoldDB" id="A0A178YD11"/>
<sequence length="278" mass="31120">MAFRRVFTILGCGSSPGVPRITGDWGACDPSNPRNRRMRAALLVEQIAPDGGKTTVVIDTGPDFRAQMIAADVRHIDAVFYTHAHADHLHGIDDLRGFVIEYRRRVPIWADSFTMGRIREGFRYCLESPHGSGYPPIVEANVIPDDLPPVIIHGAGGSIAFEPLMQFHGNIHSLGFRIGDFAYCSDVSDFPPDTVEKLTGLDLLVIDTLQYRFHPSHLSLVQSLGWINRLQPKRAVLTHMHVPLDYDVVQNETPDHVEPAYDMMRLEFEIDQPTAEEA</sequence>
<dbReference type="InterPro" id="IPR001279">
    <property type="entry name" value="Metallo-B-lactamas"/>
</dbReference>
<dbReference type="EMBL" id="LNQB01000072">
    <property type="protein sequence ID" value="OAP45271.1"/>
    <property type="molecule type" value="Genomic_DNA"/>
</dbReference>
<feature type="domain" description="Metallo-beta-lactamase" evidence="1">
    <location>
        <begin position="38"/>
        <end position="217"/>
    </location>
</feature>
<dbReference type="PANTHER" id="PTHR42663">
    <property type="entry name" value="HYDROLASE C777.06C-RELATED-RELATED"/>
    <property type="match status" value="1"/>
</dbReference>